<evidence type="ECO:0000313" key="3">
    <source>
        <dbReference type="EMBL" id="MBW0531315.1"/>
    </source>
</evidence>
<feature type="region of interest" description="Disordered" evidence="2">
    <location>
        <begin position="43"/>
        <end position="64"/>
    </location>
</feature>
<dbReference type="EMBL" id="AVOT02036743">
    <property type="protein sequence ID" value="MBW0531315.1"/>
    <property type="molecule type" value="Genomic_DNA"/>
</dbReference>
<gene>
    <name evidence="3" type="ORF">O181_071030</name>
</gene>
<feature type="region of interest" description="Disordered" evidence="2">
    <location>
        <begin position="76"/>
        <end position="98"/>
    </location>
</feature>
<proteinExistence type="predicted"/>
<sequence length="98" mass="10928">MTLPAVMTTLITHLNDIIEDLEEQQMKMEKVIDNLLAKLDKSNKKQTTTNNMVSTPLSKSPHRTTPLSFAMITARTPNTNNTSLPKHPPQAACLNQTQ</sequence>
<name>A0A9Q3EXN9_9BASI</name>
<feature type="coiled-coil region" evidence="1">
    <location>
        <begin position="11"/>
        <end position="38"/>
    </location>
</feature>
<dbReference type="Proteomes" id="UP000765509">
    <property type="component" value="Unassembled WGS sequence"/>
</dbReference>
<keyword evidence="4" id="KW-1185">Reference proteome</keyword>
<evidence type="ECO:0000256" key="1">
    <source>
        <dbReference type="SAM" id="Coils"/>
    </source>
</evidence>
<keyword evidence="1" id="KW-0175">Coiled coil</keyword>
<organism evidence="3 4">
    <name type="scientific">Austropuccinia psidii MF-1</name>
    <dbReference type="NCBI Taxonomy" id="1389203"/>
    <lineage>
        <taxon>Eukaryota</taxon>
        <taxon>Fungi</taxon>
        <taxon>Dikarya</taxon>
        <taxon>Basidiomycota</taxon>
        <taxon>Pucciniomycotina</taxon>
        <taxon>Pucciniomycetes</taxon>
        <taxon>Pucciniales</taxon>
        <taxon>Sphaerophragmiaceae</taxon>
        <taxon>Austropuccinia</taxon>
    </lineage>
</organism>
<protein>
    <submittedName>
        <fullName evidence="3">Uncharacterized protein</fullName>
    </submittedName>
</protein>
<evidence type="ECO:0000313" key="4">
    <source>
        <dbReference type="Proteomes" id="UP000765509"/>
    </source>
</evidence>
<accession>A0A9Q3EXN9</accession>
<feature type="compositionally biased region" description="Polar residues" evidence="2">
    <location>
        <begin position="45"/>
        <end position="64"/>
    </location>
</feature>
<comment type="caution">
    <text evidence="3">The sequence shown here is derived from an EMBL/GenBank/DDBJ whole genome shotgun (WGS) entry which is preliminary data.</text>
</comment>
<reference evidence="3" key="1">
    <citation type="submission" date="2021-03" db="EMBL/GenBank/DDBJ databases">
        <title>Draft genome sequence of rust myrtle Austropuccinia psidii MF-1, a brazilian biotype.</title>
        <authorList>
            <person name="Quecine M.C."/>
            <person name="Pachon D.M.R."/>
            <person name="Bonatelli M.L."/>
            <person name="Correr F.H."/>
            <person name="Franceschini L.M."/>
            <person name="Leite T.F."/>
            <person name="Margarido G.R.A."/>
            <person name="Almeida C.A."/>
            <person name="Ferrarezi J.A."/>
            <person name="Labate C.A."/>
        </authorList>
    </citation>
    <scope>NUCLEOTIDE SEQUENCE</scope>
    <source>
        <strain evidence="3">MF-1</strain>
    </source>
</reference>
<dbReference type="AlphaFoldDB" id="A0A9Q3EXN9"/>
<evidence type="ECO:0000256" key="2">
    <source>
        <dbReference type="SAM" id="MobiDB-lite"/>
    </source>
</evidence>